<organism evidence="1 2">
    <name type="scientific">Aneurinibacillus thermoaerophilus</name>
    <dbReference type="NCBI Taxonomy" id="143495"/>
    <lineage>
        <taxon>Bacteria</taxon>
        <taxon>Bacillati</taxon>
        <taxon>Bacillota</taxon>
        <taxon>Bacilli</taxon>
        <taxon>Bacillales</taxon>
        <taxon>Paenibacillaceae</taxon>
        <taxon>Aneurinibacillus group</taxon>
        <taxon>Aneurinibacillus</taxon>
    </lineage>
</organism>
<dbReference type="RefSeq" id="WP_217639390.1">
    <property type="nucleotide sequence ID" value="NZ_FNDE01000025.1"/>
</dbReference>
<reference evidence="1 2" key="1">
    <citation type="submission" date="2016-10" db="EMBL/GenBank/DDBJ databases">
        <authorList>
            <person name="de Groot N.N."/>
        </authorList>
    </citation>
    <scope>NUCLEOTIDE SEQUENCE [LARGE SCALE GENOMIC DNA]</scope>
    <source>
        <strain evidence="1 2">L 420-91</strain>
    </source>
</reference>
<accession>A0A1G8CGZ8</accession>
<gene>
    <name evidence="1" type="ORF">SAMN04489735_102548</name>
</gene>
<protein>
    <submittedName>
        <fullName evidence="1">Uncharacterized protein</fullName>
    </submittedName>
</protein>
<sequence>MEPIVSANASQIQRLLSVAVLCPESMTDVREGMLLGNFKTTILGKL</sequence>
<dbReference type="AlphaFoldDB" id="A0A1G8CGZ8"/>
<proteinExistence type="predicted"/>
<dbReference type="EMBL" id="FNDE01000025">
    <property type="protein sequence ID" value="SDH44727.1"/>
    <property type="molecule type" value="Genomic_DNA"/>
</dbReference>
<name>A0A1G8CGZ8_ANETH</name>
<evidence type="ECO:0000313" key="2">
    <source>
        <dbReference type="Proteomes" id="UP000198956"/>
    </source>
</evidence>
<evidence type="ECO:0000313" key="1">
    <source>
        <dbReference type="EMBL" id="SDH44727.1"/>
    </source>
</evidence>
<dbReference type="Proteomes" id="UP000198956">
    <property type="component" value="Unassembled WGS sequence"/>
</dbReference>